<evidence type="ECO:0000256" key="20">
    <source>
        <dbReference type="ARBA" id="ARBA00056270"/>
    </source>
</evidence>
<dbReference type="PANTHER" id="PTHR13370">
    <property type="entry name" value="RNA METHYLASE-RELATED"/>
    <property type="match status" value="1"/>
</dbReference>
<keyword evidence="9 22" id="KW-0808">Transferase</keyword>
<dbReference type="PANTHER" id="PTHR13370:SF3">
    <property type="entry name" value="TRNA (GUANINE(10)-N2)-METHYLTRANSFERASE HOMOLOG"/>
    <property type="match status" value="1"/>
</dbReference>
<feature type="domain" description="Ribosomal RNA large subunit methyltransferase K/L-like methyltransferase" evidence="24">
    <location>
        <begin position="756"/>
        <end position="885"/>
    </location>
</feature>
<evidence type="ECO:0000256" key="11">
    <source>
        <dbReference type="ARBA" id="ARBA00022694"/>
    </source>
</evidence>
<comment type="similarity">
    <text evidence="4">Belongs to the peptidase M13 family.</text>
</comment>
<keyword evidence="6 22" id="KW-0820">tRNA-binding</keyword>
<dbReference type="InterPro" id="IPR029063">
    <property type="entry name" value="SAM-dependent_MTases_sf"/>
</dbReference>
<keyword evidence="29" id="KW-1185">Reference proteome</keyword>
<keyword evidence="7 22" id="KW-0489">Methyltransferase</keyword>
<dbReference type="OrthoDB" id="296065at2759"/>
<dbReference type="STRING" id="144512.A0A0V0U0X1"/>
<dbReference type="PROSITE" id="PS00092">
    <property type="entry name" value="N6_MTASE"/>
    <property type="match status" value="1"/>
</dbReference>
<keyword evidence="10 22" id="KW-0949">S-adenosyl-L-methionine</keyword>
<evidence type="ECO:0000259" key="27">
    <source>
        <dbReference type="Pfam" id="PF25904"/>
    </source>
</evidence>
<dbReference type="GO" id="GO:0008033">
    <property type="term" value="P:tRNA processing"/>
    <property type="evidence" value="ECO:0007669"/>
    <property type="project" value="UniProtKB-UniRule"/>
</dbReference>
<keyword evidence="11 22" id="KW-0819">tRNA processing</keyword>
<keyword evidence="18 23" id="KW-0687">Ribonucleoprotein</keyword>
<feature type="domain" description="tRNA (guanine(10)-N(2))-methyltransferase TRMT11 N-terminal" evidence="27">
    <location>
        <begin position="603"/>
        <end position="738"/>
    </location>
</feature>
<evidence type="ECO:0000256" key="13">
    <source>
        <dbReference type="ARBA" id="ARBA00022801"/>
    </source>
</evidence>
<gene>
    <name evidence="28" type="primary">TRMT11</name>
    <name evidence="28" type="ORF">T05_7966</name>
</gene>
<dbReference type="CDD" id="cd08662">
    <property type="entry name" value="M13"/>
    <property type="match status" value="1"/>
</dbReference>
<dbReference type="Gene3D" id="3.10.290.70">
    <property type="match status" value="2"/>
</dbReference>
<dbReference type="GO" id="GO:0006412">
    <property type="term" value="P:translation"/>
    <property type="evidence" value="ECO:0007669"/>
    <property type="project" value="InterPro"/>
</dbReference>
<dbReference type="Gene3D" id="1.10.1380.10">
    <property type="entry name" value="Neutral endopeptidase , domain2"/>
    <property type="match status" value="1"/>
</dbReference>
<dbReference type="FunFam" id="3.10.290.70:FF:000001">
    <property type="entry name" value="40S ribosomal protein S8"/>
    <property type="match status" value="1"/>
</dbReference>
<dbReference type="InterPro" id="IPR059073">
    <property type="entry name" value="TRMT11_N"/>
</dbReference>
<keyword evidence="17" id="KW-0482">Metalloprotease</keyword>
<dbReference type="Pfam" id="PF01170">
    <property type="entry name" value="UPF0020"/>
    <property type="match status" value="1"/>
</dbReference>
<reference evidence="28 29" key="1">
    <citation type="submission" date="2015-01" db="EMBL/GenBank/DDBJ databases">
        <title>Evolution of Trichinella species and genotypes.</title>
        <authorList>
            <person name="Korhonen P.K."/>
            <person name="Edoardo P."/>
            <person name="Giuseppe L.R."/>
            <person name="Gasser R.B."/>
        </authorList>
    </citation>
    <scope>NUCLEOTIDE SEQUENCE [LARGE SCALE GENOMIC DNA]</scope>
    <source>
        <strain evidence="28">ISS417</strain>
    </source>
</reference>
<dbReference type="GO" id="GO:0046872">
    <property type="term" value="F:metal ion binding"/>
    <property type="evidence" value="ECO:0007669"/>
    <property type="project" value="UniProtKB-KW"/>
</dbReference>
<keyword evidence="5" id="KW-0963">Cytoplasm</keyword>
<dbReference type="NCBIfam" id="TIGR00307">
    <property type="entry name" value="eS8"/>
    <property type="match status" value="1"/>
</dbReference>
<evidence type="ECO:0000256" key="2">
    <source>
        <dbReference type="ARBA" id="ARBA00004496"/>
    </source>
</evidence>
<comment type="cofactor">
    <cofactor evidence="1">
        <name>Zn(2+)</name>
        <dbReference type="ChEBI" id="CHEBI:29105"/>
    </cofactor>
</comment>
<accession>A0A0V0U0X1</accession>
<dbReference type="Pfam" id="PF01431">
    <property type="entry name" value="Peptidase_M13"/>
    <property type="match status" value="1"/>
</dbReference>
<evidence type="ECO:0000256" key="14">
    <source>
        <dbReference type="ARBA" id="ARBA00022833"/>
    </source>
</evidence>
<dbReference type="PROSITE" id="PS51885">
    <property type="entry name" value="NEPRILYSIN"/>
    <property type="match status" value="1"/>
</dbReference>
<dbReference type="Proteomes" id="UP000055048">
    <property type="component" value="Unassembled WGS sequence"/>
</dbReference>
<dbReference type="GO" id="GO:0006508">
    <property type="term" value="P:proteolysis"/>
    <property type="evidence" value="ECO:0007669"/>
    <property type="project" value="UniProtKB-KW"/>
</dbReference>
<comment type="similarity">
    <text evidence="3 23">Belongs to the eukaryotic ribosomal protein eS8 family.</text>
</comment>
<evidence type="ECO:0000256" key="1">
    <source>
        <dbReference type="ARBA" id="ARBA00001947"/>
    </source>
</evidence>
<dbReference type="GO" id="GO:1990904">
    <property type="term" value="C:ribonucleoprotein complex"/>
    <property type="evidence" value="ECO:0007669"/>
    <property type="project" value="UniProtKB-KW"/>
</dbReference>
<dbReference type="PROSITE" id="PS51627">
    <property type="entry name" value="SAM_MT_TRM11"/>
    <property type="match status" value="1"/>
</dbReference>
<dbReference type="InterPro" id="IPR000718">
    <property type="entry name" value="Peptidase_M13"/>
</dbReference>
<evidence type="ECO:0000256" key="4">
    <source>
        <dbReference type="ARBA" id="ARBA00007357"/>
    </source>
</evidence>
<keyword evidence="8" id="KW-0645">Protease</keyword>
<keyword evidence="14" id="KW-0862">Zinc</keyword>
<dbReference type="Gene3D" id="3.40.390.10">
    <property type="entry name" value="Collagenase (Catalytic Domain)"/>
    <property type="match status" value="1"/>
</dbReference>
<dbReference type="InterPro" id="IPR042089">
    <property type="entry name" value="Peptidase_M13_dom_2"/>
</dbReference>
<evidence type="ECO:0000256" key="19">
    <source>
        <dbReference type="ARBA" id="ARBA00050985"/>
    </source>
</evidence>
<evidence type="ECO:0000256" key="17">
    <source>
        <dbReference type="ARBA" id="ARBA00023049"/>
    </source>
</evidence>
<comment type="function">
    <text evidence="20">Catalytic subunit of the TRMT11-TRM112 methyltransferase complex, that specifically mediates the S-adenosyl-L-methionine-dependent N(2)-methylation of guanosine nucleotide at position 10 (m2G10) in tRNAs. This is one of the major tRNA (guanine-N(2))-methyltransferases.</text>
</comment>
<evidence type="ECO:0000259" key="26">
    <source>
        <dbReference type="Pfam" id="PF05649"/>
    </source>
</evidence>
<dbReference type="InterPro" id="IPR001047">
    <property type="entry name" value="Ribosomal_eS8"/>
</dbReference>
<dbReference type="CDD" id="cd11380">
    <property type="entry name" value="Ribosomal_S8e_like"/>
    <property type="match status" value="1"/>
</dbReference>
<dbReference type="InterPro" id="IPR002052">
    <property type="entry name" value="DNA_methylase_N6_adenine_CS"/>
</dbReference>
<dbReference type="GO" id="GO:0043527">
    <property type="term" value="C:tRNA methyltransferase complex"/>
    <property type="evidence" value="ECO:0007669"/>
    <property type="project" value="UniProtKB-ARBA"/>
</dbReference>
<evidence type="ECO:0000256" key="10">
    <source>
        <dbReference type="ARBA" id="ARBA00022691"/>
    </source>
</evidence>
<organism evidence="28 29">
    <name type="scientific">Trichinella murrelli</name>
    <dbReference type="NCBI Taxonomy" id="144512"/>
    <lineage>
        <taxon>Eukaryota</taxon>
        <taxon>Metazoa</taxon>
        <taxon>Ecdysozoa</taxon>
        <taxon>Nematoda</taxon>
        <taxon>Enoplea</taxon>
        <taxon>Dorylaimia</taxon>
        <taxon>Trichinellida</taxon>
        <taxon>Trichinellidae</taxon>
        <taxon>Trichinella</taxon>
    </lineage>
</organism>
<dbReference type="AlphaFoldDB" id="A0A0V0U0X1"/>
<dbReference type="Pfam" id="PF25904">
    <property type="entry name" value="Tmrp11_N"/>
    <property type="match status" value="1"/>
</dbReference>
<dbReference type="InterPro" id="IPR018497">
    <property type="entry name" value="Peptidase_M13_C"/>
</dbReference>
<dbReference type="SUPFAM" id="SSF53335">
    <property type="entry name" value="S-adenosyl-L-methionine-dependent methyltransferases"/>
    <property type="match status" value="1"/>
</dbReference>
<keyword evidence="13" id="KW-0378">Hydrolase</keyword>
<dbReference type="CDD" id="cd02440">
    <property type="entry name" value="AdoMet_MTases"/>
    <property type="match status" value="1"/>
</dbReference>
<evidence type="ECO:0000256" key="9">
    <source>
        <dbReference type="ARBA" id="ARBA00022679"/>
    </source>
</evidence>
<evidence type="ECO:0000313" key="28">
    <source>
        <dbReference type="EMBL" id="KRX44898.1"/>
    </source>
</evidence>
<evidence type="ECO:0000256" key="12">
    <source>
        <dbReference type="ARBA" id="ARBA00022723"/>
    </source>
</evidence>
<protein>
    <recommendedName>
        <fullName evidence="23">40S ribosomal protein S8</fullName>
    </recommendedName>
</protein>
<evidence type="ECO:0000256" key="15">
    <source>
        <dbReference type="ARBA" id="ARBA00022884"/>
    </source>
</evidence>
<sequence>MACRNKNAIIQFGSKMLVQLLNEIVRDWKINRKNKINIEYAIADIWRRYGIANLISPDIIPDEQNVSINRLAFNEIDLKFFHTSAILSKRTKQAIANTCLSMMKNILKNLINDAMNMSLILPEIFVNSKLAAIIDFEFNLFKVSSSFKNTPYNKSTIIKDLKIKDLLKMNFSFNWADYFLGLRIPSLSNSTFQILLINSGYFIYMDKILKSTPNSTIIAYLLWILVLNRMEFLDDNEHLSGLDLIIGSLYANNILINRIKNECEQYVNTLVDTYLERVDRIKWLNKRKKAELVEKIKKLSFQIAYSKLILNQTWIDHHYEELIDGPLKISTSDPFFTMHSKITAWKMNNLVSSLTETVDIPLSPLSADASYSISKNRIQIGGANLRPPFFNINLPKAVNYGSFGTIVAHEIGHAFDSVGTMYDSNGIHKNNYSEKFFDNQQQCLIEQYNKFCYTSAESWETFCVDGEMTKNENFADNIGLSISFHAYRKHATNFDDNKTLPWLKQFSDEQIFFISFAQSFCLIPFNDNALHYAFLADEHAPYFVRILGSLMNNPQFSEIFHCPVGSKMNPSKNINTIIKTFVNIIHLRMKLIDRCLLCFAHHYTQFREATSFCIVESISMDDVLKLLSRSILLRYGCILWSQASTYSELYKDLSSKIHLLEPYFDREQSFKFLVDSFGKKVSGEYKQKRMEELSFLNIQGKVDLTNPDNQFMLIEDYGKLSGLPPPENPVQIFFGRLTQIKFGMNKVVSRYNLKDRIFIGNTSMDPVLSFLMANIGEVQSGDLVLDPYVGSGSILLPAAHFGGYCVGVEIDYNVLHGKSKPSRCTASARHPDECIRANFKQYGLEAKYVDVLVADSSKSSIWTSHARFDCILTDPPYGIREKGAKVKRKQLPDFWLLKDRSTETVHYPSKAKYCLNDLVLDLLNFAATCLTEGGHLVYWLPVCKNQFDEAQIPKHPCLKIVSTSLQLLTKTYGRVLISMVKIREPSDYIEPETSEWEFLVIIGIKEGRLVLGSKRIHIVRVRGGNRKYRALRLETGNYSWGSEGCTRKTRIIDVVYNASNNELVRTKTLVKSAIVVIDATPFRQWYENHYALPIGRKKGAKLTEQEEAIFNATRSKAAEKKLAKRRITAKVEPALEEQFQSGRLLACITSRPGQVGRADGYVLEGKELEFYLRKIKAKKSK</sequence>
<dbReference type="InterPro" id="IPR022309">
    <property type="entry name" value="Ribosomal_Se8/biogenesis_NSA2"/>
</dbReference>
<evidence type="ECO:0000259" key="24">
    <source>
        <dbReference type="Pfam" id="PF01170"/>
    </source>
</evidence>
<dbReference type="GO" id="GO:0003735">
    <property type="term" value="F:structural constituent of ribosome"/>
    <property type="evidence" value="ECO:0007669"/>
    <property type="project" value="InterPro"/>
</dbReference>
<evidence type="ECO:0000256" key="8">
    <source>
        <dbReference type="ARBA" id="ARBA00022670"/>
    </source>
</evidence>
<evidence type="ECO:0000256" key="6">
    <source>
        <dbReference type="ARBA" id="ARBA00022555"/>
    </source>
</evidence>
<evidence type="ECO:0000256" key="16">
    <source>
        <dbReference type="ARBA" id="ARBA00022980"/>
    </source>
</evidence>
<dbReference type="GO" id="GO:0005840">
    <property type="term" value="C:ribosome"/>
    <property type="evidence" value="ECO:0007669"/>
    <property type="project" value="UniProtKB-KW"/>
</dbReference>
<keyword evidence="12" id="KW-0479">Metal-binding</keyword>
<dbReference type="Gene3D" id="3.40.50.150">
    <property type="entry name" value="Vaccinia Virus protein VP39"/>
    <property type="match status" value="1"/>
</dbReference>
<dbReference type="PRINTS" id="PR00786">
    <property type="entry name" value="NEPRILYSIN"/>
</dbReference>
<dbReference type="GO" id="GO:0160102">
    <property type="term" value="F:tRNA (guanine(10)-N2)-methyltransferase activity"/>
    <property type="evidence" value="ECO:0007669"/>
    <property type="project" value="UniProtKB-EC"/>
</dbReference>
<evidence type="ECO:0000256" key="18">
    <source>
        <dbReference type="ARBA" id="ARBA00023274"/>
    </source>
</evidence>
<evidence type="ECO:0000256" key="23">
    <source>
        <dbReference type="RuleBase" id="RU000669"/>
    </source>
</evidence>
<dbReference type="GO" id="GO:0005737">
    <property type="term" value="C:cytoplasm"/>
    <property type="evidence" value="ECO:0007669"/>
    <property type="project" value="UniProtKB-SubCell"/>
</dbReference>
<dbReference type="GO" id="GO:0004222">
    <property type="term" value="F:metalloendopeptidase activity"/>
    <property type="evidence" value="ECO:0007669"/>
    <property type="project" value="InterPro"/>
</dbReference>
<keyword evidence="16 23" id="KW-0689">Ribosomal protein</keyword>
<name>A0A0V0U0X1_9BILA</name>
<evidence type="ECO:0000256" key="7">
    <source>
        <dbReference type="ARBA" id="ARBA00022603"/>
    </source>
</evidence>
<evidence type="ECO:0000256" key="5">
    <source>
        <dbReference type="ARBA" id="ARBA00022490"/>
    </source>
</evidence>
<keyword evidence="15 22" id="KW-0694">RNA-binding</keyword>
<dbReference type="InterPro" id="IPR000241">
    <property type="entry name" value="RlmKL-like_Mtase"/>
</dbReference>
<comment type="caution">
    <text evidence="28">The sequence shown here is derived from an EMBL/GenBank/DDBJ whole genome shotgun (WGS) entry which is preliminary data.</text>
</comment>
<dbReference type="InterPro" id="IPR016691">
    <property type="entry name" value="TRMT11"/>
</dbReference>
<feature type="domain" description="Peptidase M13 C-terminal" evidence="25">
    <location>
        <begin position="369"/>
        <end position="573"/>
    </location>
</feature>
<dbReference type="EMBL" id="JYDJ01000087">
    <property type="protein sequence ID" value="KRX44898.1"/>
    <property type="molecule type" value="Genomic_DNA"/>
</dbReference>
<comment type="catalytic activity">
    <reaction evidence="19">
        <text>guanosine(10) in tRNA + S-adenosyl-L-methionine = N(2)-methylguanosine(10) in tRNA + S-adenosyl-L-homocysteine + H(+)</text>
        <dbReference type="Rhea" id="RHEA:43128"/>
        <dbReference type="Rhea" id="RHEA-COMP:10355"/>
        <dbReference type="Rhea" id="RHEA-COMP:10357"/>
        <dbReference type="ChEBI" id="CHEBI:15378"/>
        <dbReference type="ChEBI" id="CHEBI:57856"/>
        <dbReference type="ChEBI" id="CHEBI:59789"/>
        <dbReference type="ChEBI" id="CHEBI:74269"/>
        <dbReference type="ChEBI" id="CHEBI:74481"/>
        <dbReference type="EC" id="2.1.1.214"/>
    </reaction>
    <physiologicalReaction direction="left-to-right" evidence="19">
        <dbReference type="Rhea" id="RHEA:43129"/>
    </physiologicalReaction>
</comment>
<dbReference type="InterPro" id="IPR008753">
    <property type="entry name" value="Peptidase_M13_N"/>
</dbReference>
<dbReference type="Pfam" id="PF01201">
    <property type="entry name" value="Ribosomal_S8e"/>
    <property type="match status" value="1"/>
</dbReference>
<evidence type="ECO:0000256" key="22">
    <source>
        <dbReference type="PROSITE-ProRule" id="PRU00959"/>
    </source>
</evidence>
<dbReference type="GO" id="GO:0000049">
    <property type="term" value="F:tRNA binding"/>
    <property type="evidence" value="ECO:0007669"/>
    <property type="project" value="UniProtKB-UniRule"/>
</dbReference>
<evidence type="ECO:0000259" key="25">
    <source>
        <dbReference type="Pfam" id="PF01431"/>
    </source>
</evidence>
<evidence type="ECO:0000256" key="3">
    <source>
        <dbReference type="ARBA" id="ARBA00005257"/>
    </source>
</evidence>
<dbReference type="Pfam" id="PF05649">
    <property type="entry name" value="Peptidase_M13_N"/>
    <property type="match status" value="1"/>
</dbReference>
<comment type="subunit">
    <text evidence="21">Part of the heterodimeric TRMT11-TRM112 methyltransferase complex; this complex forms an active tRNA methyltransferase, where TRMT112 acts as an activator of the catalytic subunit TRMT11.</text>
</comment>
<proteinExistence type="inferred from homology"/>
<comment type="similarity">
    <text evidence="22">Belongs to the class I-like SAM-binding methyltransferase superfamily. TRM11 methyltransferase family.</text>
</comment>
<dbReference type="SUPFAM" id="SSF55486">
    <property type="entry name" value="Metalloproteases ('zincins'), catalytic domain"/>
    <property type="match status" value="1"/>
</dbReference>
<dbReference type="InterPro" id="IPR024079">
    <property type="entry name" value="MetalloPept_cat_dom_sf"/>
</dbReference>
<comment type="subcellular location">
    <subcellularLocation>
        <location evidence="2">Cytoplasm</location>
    </subcellularLocation>
</comment>
<feature type="domain" description="Peptidase M13 N-terminal" evidence="26">
    <location>
        <begin position="2"/>
        <end position="305"/>
    </location>
</feature>
<dbReference type="GO" id="GO:0032259">
    <property type="term" value="P:methylation"/>
    <property type="evidence" value="ECO:0007669"/>
    <property type="project" value="UniProtKB-UniRule"/>
</dbReference>
<evidence type="ECO:0000256" key="21">
    <source>
        <dbReference type="ARBA" id="ARBA00065434"/>
    </source>
</evidence>
<evidence type="ECO:0000313" key="29">
    <source>
        <dbReference type="Proteomes" id="UP000055048"/>
    </source>
</evidence>